<organism evidence="1">
    <name type="scientific">Anguilla anguilla</name>
    <name type="common">European freshwater eel</name>
    <name type="synonym">Muraena anguilla</name>
    <dbReference type="NCBI Taxonomy" id="7936"/>
    <lineage>
        <taxon>Eukaryota</taxon>
        <taxon>Metazoa</taxon>
        <taxon>Chordata</taxon>
        <taxon>Craniata</taxon>
        <taxon>Vertebrata</taxon>
        <taxon>Euteleostomi</taxon>
        <taxon>Actinopterygii</taxon>
        <taxon>Neopterygii</taxon>
        <taxon>Teleostei</taxon>
        <taxon>Anguilliformes</taxon>
        <taxon>Anguillidae</taxon>
        <taxon>Anguilla</taxon>
    </lineage>
</organism>
<name>A0A0E9XFG0_ANGAN</name>
<protein>
    <submittedName>
        <fullName evidence="1">Uncharacterized protein</fullName>
    </submittedName>
</protein>
<dbReference type="AlphaFoldDB" id="A0A0E9XFG0"/>
<proteinExistence type="predicted"/>
<accession>A0A0E9XFG0</accession>
<evidence type="ECO:0000313" key="1">
    <source>
        <dbReference type="EMBL" id="JAI00409.1"/>
    </source>
</evidence>
<reference evidence="1" key="2">
    <citation type="journal article" date="2015" name="Fish Shellfish Immunol.">
        <title>Early steps in the European eel (Anguilla anguilla)-Vibrio vulnificus interaction in the gills: Role of the RtxA13 toxin.</title>
        <authorList>
            <person name="Callol A."/>
            <person name="Pajuelo D."/>
            <person name="Ebbesson L."/>
            <person name="Teles M."/>
            <person name="MacKenzie S."/>
            <person name="Amaro C."/>
        </authorList>
    </citation>
    <scope>NUCLEOTIDE SEQUENCE</scope>
</reference>
<dbReference type="EMBL" id="GBXM01008169">
    <property type="protein sequence ID" value="JAI00409.1"/>
    <property type="molecule type" value="Transcribed_RNA"/>
</dbReference>
<reference evidence="1" key="1">
    <citation type="submission" date="2014-11" db="EMBL/GenBank/DDBJ databases">
        <authorList>
            <person name="Amaro Gonzalez C."/>
        </authorList>
    </citation>
    <scope>NUCLEOTIDE SEQUENCE</scope>
</reference>
<sequence length="60" mass="6745">MLGLVTHFHLPRLNICTTAFAFSIDNVVFLVKSGGFTNVHANLMHWEHTAWPVCQIHSPS</sequence>